<keyword evidence="3" id="KW-1185">Reference proteome</keyword>
<evidence type="ECO:0000256" key="1">
    <source>
        <dbReference type="SAM" id="MobiDB-lite"/>
    </source>
</evidence>
<evidence type="ECO:0000313" key="3">
    <source>
        <dbReference type="Proteomes" id="UP000041254"/>
    </source>
</evidence>
<accession>A0A0G4F215</accession>
<dbReference type="AlphaFoldDB" id="A0A0G4F215"/>
<evidence type="ECO:0000313" key="2">
    <source>
        <dbReference type="EMBL" id="CEM05389.1"/>
    </source>
</evidence>
<protein>
    <submittedName>
        <fullName evidence="2">Uncharacterized protein</fullName>
    </submittedName>
</protein>
<proteinExistence type="predicted"/>
<dbReference type="EMBL" id="CDMY01000357">
    <property type="protein sequence ID" value="CEM05389.1"/>
    <property type="molecule type" value="Genomic_DNA"/>
</dbReference>
<dbReference type="Proteomes" id="UP000041254">
    <property type="component" value="Unassembled WGS sequence"/>
</dbReference>
<dbReference type="PROSITE" id="PS51257">
    <property type="entry name" value="PROKAR_LIPOPROTEIN"/>
    <property type="match status" value="1"/>
</dbReference>
<reference evidence="2 3" key="1">
    <citation type="submission" date="2014-11" db="EMBL/GenBank/DDBJ databases">
        <authorList>
            <person name="Zhu J."/>
            <person name="Qi W."/>
            <person name="Song R."/>
        </authorList>
    </citation>
    <scope>NUCLEOTIDE SEQUENCE [LARGE SCALE GENOMIC DNA]</scope>
</reference>
<name>A0A0G4F215_VITBC</name>
<dbReference type="InParanoid" id="A0A0G4F215"/>
<dbReference type="VEuPathDB" id="CryptoDB:Vbra_14245"/>
<gene>
    <name evidence="2" type="ORF">Vbra_14245</name>
</gene>
<feature type="region of interest" description="Disordered" evidence="1">
    <location>
        <begin position="19"/>
        <end position="67"/>
    </location>
</feature>
<sequence>MMMRHLVRGGFYENLSQHLGSAGCRSRGPGRHYQSGRGRRPTRHVVGPAVGAASRGHEGPRWPHQTHESRLLPTFYIPSLAYPGRSLNQSQSPALRIGVTSP</sequence>
<organism evidence="2 3">
    <name type="scientific">Vitrella brassicaformis (strain CCMP3155)</name>
    <dbReference type="NCBI Taxonomy" id="1169540"/>
    <lineage>
        <taxon>Eukaryota</taxon>
        <taxon>Sar</taxon>
        <taxon>Alveolata</taxon>
        <taxon>Colpodellida</taxon>
        <taxon>Vitrellaceae</taxon>
        <taxon>Vitrella</taxon>
    </lineage>
</organism>
<feature type="compositionally biased region" description="Basic and acidic residues" evidence="1">
    <location>
        <begin position="55"/>
        <end position="67"/>
    </location>
</feature>